<evidence type="ECO:0000313" key="2">
    <source>
        <dbReference type="Proteomes" id="UP000075663"/>
    </source>
</evidence>
<gene>
    <name evidence="1" type="ORF">AWW67_04965</name>
</gene>
<dbReference type="Proteomes" id="UP000075663">
    <property type="component" value="Unassembled WGS sequence"/>
</dbReference>
<dbReference type="RefSeq" id="WP_062301358.1">
    <property type="nucleotide sequence ID" value="NZ_LRPB01000023.1"/>
</dbReference>
<evidence type="ECO:0000313" key="1">
    <source>
        <dbReference type="EMBL" id="KYG84462.1"/>
    </source>
</evidence>
<protein>
    <recommendedName>
        <fullName evidence="3">Phytase-like domain-containing protein</fullName>
    </recommendedName>
</protein>
<organism evidence="1 2">
    <name type="scientific">Roseivirga seohaensis</name>
    <dbReference type="NCBI Taxonomy" id="1914963"/>
    <lineage>
        <taxon>Bacteria</taxon>
        <taxon>Pseudomonadati</taxon>
        <taxon>Bacteroidota</taxon>
        <taxon>Cytophagia</taxon>
        <taxon>Cytophagales</taxon>
        <taxon>Roseivirgaceae</taxon>
        <taxon>Roseivirga</taxon>
    </lineage>
</organism>
<accession>A0A150Y0M7</accession>
<name>A0A150Y0M7_9BACT</name>
<reference evidence="1 2" key="1">
    <citation type="submission" date="2016-01" db="EMBL/GenBank/DDBJ databases">
        <title>Genome sequencing of Roseivirga seohaensis SW-152.</title>
        <authorList>
            <person name="Selvaratnam C."/>
            <person name="Thevarajoo S."/>
            <person name="Goh K.M."/>
            <person name="Ee R."/>
            <person name="Chan K.-G."/>
            <person name="Chong C.S."/>
        </authorList>
    </citation>
    <scope>NUCLEOTIDE SEQUENCE [LARGE SCALE GENOMIC DNA]</scope>
    <source>
        <strain evidence="1 2">SW-152</strain>
    </source>
</reference>
<dbReference type="AlphaFoldDB" id="A0A150Y0M7"/>
<dbReference type="STRING" id="1914963.AWW67_04965"/>
<proteinExistence type="predicted"/>
<evidence type="ECO:0008006" key="3">
    <source>
        <dbReference type="Google" id="ProtNLM"/>
    </source>
</evidence>
<sequence>MVPVLEPLQITDYNPKTNRFLAYGTQSKACMEIDAEGNVLSSVDLTGEGPGHFGPGMSGLGYLGTNIVVEGAGAYYFFDADWNYLEKFTPGSGYIPLSYISGKPDAVEINGVNTVIKAKSQNYNGGIKLKEDHFNTAMMLEAFNSKSQEPTELLPYPENSIYRTSELYFDGHEPKISYNKQKEELILVLPLEPKMYKYELKNNRFEFVSTSNLDLKNFRTPQGIPYEDQHKNPLKNFGRSNELNYVYRELNSSILDVSSYGEITMIRYKTGAKEPTSLSNYMEASKYADSESEALYSFFVQDKKVLEINDDLGRYVRLSETQFLVPYVNEEEELDYNKFYIYELKKIE</sequence>
<comment type="caution">
    <text evidence="1">The sequence shown here is derived from an EMBL/GenBank/DDBJ whole genome shotgun (WGS) entry which is preliminary data.</text>
</comment>
<dbReference type="EMBL" id="LRPB01000023">
    <property type="protein sequence ID" value="KYG84462.1"/>
    <property type="molecule type" value="Genomic_DNA"/>
</dbReference>